<name>A0A6J5QUT9_9CAUD</name>
<evidence type="ECO:0000313" key="3">
    <source>
        <dbReference type="EMBL" id="CAB4215634.1"/>
    </source>
</evidence>
<gene>
    <name evidence="2" type="ORF">UFOVP1126_39</name>
    <name evidence="3" type="ORF">UFOVP1485_39</name>
    <name evidence="4" type="ORF">UFOVP1573_20</name>
</gene>
<evidence type="ECO:0000313" key="2">
    <source>
        <dbReference type="EMBL" id="CAB4184698.1"/>
    </source>
</evidence>
<evidence type="ECO:0000313" key="4">
    <source>
        <dbReference type="EMBL" id="CAB5230490.1"/>
    </source>
</evidence>
<evidence type="ECO:0000256" key="1">
    <source>
        <dbReference type="SAM" id="MobiDB-lite"/>
    </source>
</evidence>
<sequence>MANGAWIKLSVGWDEDERVALLPPLAQLTYLKVMTRAKRQRPQGGFGSLAHLKALLPDNLHKHLPTLVKAGLIFEQDGRMFVDNWGKHQVDPTASERSVRFRNAQRNSFTSVLQRTEKEKEKENEREKDNSTKPMSIKQILGGRG</sequence>
<organism evidence="2">
    <name type="scientific">uncultured Caudovirales phage</name>
    <dbReference type="NCBI Taxonomy" id="2100421"/>
    <lineage>
        <taxon>Viruses</taxon>
        <taxon>Duplodnaviria</taxon>
        <taxon>Heunggongvirae</taxon>
        <taxon>Uroviricota</taxon>
        <taxon>Caudoviricetes</taxon>
        <taxon>Peduoviridae</taxon>
        <taxon>Maltschvirus</taxon>
        <taxon>Maltschvirus maltsch</taxon>
    </lineage>
</organism>
<accession>A0A6J5QUT9</accession>
<reference evidence="2" key="1">
    <citation type="submission" date="2020-05" db="EMBL/GenBank/DDBJ databases">
        <authorList>
            <person name="Chiriac C."/>
            <person name="Salcher M."/>
            <person name="Ghai R."/>
            <person name="Kavagutti S V."/>
        </authorList>
    </citation>
    <scope>NUCLEOTIDE SEQUENCE</scope>
</reference>
<feature type="compositionally biased region" description="Polar residues" evidence="1">
    <location>
        <begin position="104"/>
        <end position="114"/>
    </location>
</feature>
<feature type="compositionally biased region" description="Basic and acidic residues" evidence="1">
    <location>
        <begin position="115"/>
        <end position="131"/>
    </location>
</feature>
<dbReference type="EMBL" id="LR797069">
    <property type="protein sequence ID" value="CAB4184698.1"/>
    <property type="molecule type" value="Genomic_DNA"/>
</dbReference>
<dbReference type="EMBL" id="LR798419">
    <property type="protein sequence ID" value="CAB5230490.1"/>
    <property type="molecule type" value="Genomic_DNA"/>
</dbReference>
<dbReference type="EMBL" id="LR797428">
    <property type="protein sequence ID" value="CAB4215634.1"/>
    <property type="molecule type" value="Genomic_DNA"/>
</dbReference>
<protein>
    <submittedName>
        <fullName evidence="2">Uncharacterized protein</fullName>
    </submittedName>
</protein>
<proteinExistence type="predicted"/>
<feature type="region of interest" description="Disordered" evidence="1">
    <location>
        <begin position="90"/>
        <end position="145"/>
    </location>
</feature>